<dbReference type="GO" id="GO:0008408">
    <property type="term" value="F:3'-5' exonuclease activity"/>
    <property type="evidence" value="ECO:0007669"/>
    <property type="project" value="InterPro"/>
</dbReference>
<dbReference type="PANTHER" id="PTHR13620">
    <property type="entry name" value="3-5 EXONUCLEASE"/>
    <property type="match status" value="1"/>
</dbReference>
<dbReference type="SUPFAM" id="SSF53098">
    <property type="entry name" value="Ribonuclease H-like"/>
    <property type="match status" value="1"/>
</dbReference>
<evidence type="ECO:0000256" key="3">
    <source>
        <dbReference type="ARBA" id="ARBA00022839"/>
    </source>
</evidence>
<keyword evidence="1" id="KW-0540">Nuclease</keyword>
<dbReference type="GO" id="GO:0005737">
    <property type="term" value="C:cytoplasm"/>
    <property type="evidence" value="ECO:0007669"/>
    <property type="project" value="TreeGrafter"/>
</dbReference>
<comment type="caution">
    <text evidence="6">The sequence shown here is derived from an EMBL/GenBank/DDBJ whole genome shotgun (WGS) entry which is preliminary data.</text>
</comment>
<accession>A0AA88LG69</accession>
<dbReference type="CDD" id="cd06141">
    <property type="entry name" value="WRN_exo"/>
    <property type="match status" value="1"/>
</dbReference>
<organism evidence="6 7">
    <name type="scientific">Artemia franciscana</name>
    <name type="common">Brine shrimp</name>
    <name type="synonym">Artemia sanfranciscana</name>
    <dbReference type="NCBI Taxonomy" id="6661"/>
    <lineage>
        <taxon>Eukaryota</taxon>
        <taxon>Metazoa</taxon>
        <taxon>Ecdysozoa</taxon>
        <taxon>Arthropoda</taxon>
        <taxon>Crustacea</taxon>
        <taxon>Branchiopoda</taxon>
        <taxon>Anostraca</taxon>
        <taxon>Artemiidae</taxon>
        <taxon>Artemia</taxon>
    </lineage>
</organism>
<reference evidence="6" key="1">
    <citation type="submission" date="2023-07" db="EMBL/GenBank/DDBJ databases">
        <title>Chromosome-level genome assembly of Artemia franciscana.</title>
        <authorList>
            <person name="Jo E."/>
        </authorList>
    </citation>
    <scope>NUCLEOTIDE SEQUENCE</scope>
    <source>
        <tissue evidence="6">Whole body</tissue>
    </source>
</reference>
<dbReference type="PANTHER" id="PTHR13620:SF104">
    <property type="entry name" value="EXONUCLEASE 3'-5' DOMAIN-CONTAINING PROTEIN 2"/>
    <property type="match status" value="1"/>
</dbReference>
<dbReference type="EMBL" id="JAVRJZ010000002">
    <property type="protein sequence ID" value="KAK2725654.1"/>
    <property type="molecule type" value="Genomic_DNA"/>
</dbReference>
<evidence type="ECO:0000259" key="5">
    <source>
        <dbReference type="SMART" id="SM00474"/>
    </source>
</evidence>
<evidence type="ECO:0000313" key="6">
    <source>
        <dbReference type="EMBL" id="KAK2725654.1"/>
    </source>
</evidence>
<sequence>MAEPSFNSRNSFFLGALVIGVTTVASFVHLKYHGKQFFRIQSKKCKQLIHRKGLKIFMIENSEDWVKILPSFFRSVEKSKIVGLDCEWVSRDAKEPVALMQISSQSGECVLVRFCKVKKISPKIQEILENEEILKVGVGILGDAHRMGRESGVSVRGCLDLRHLVFSHQNKEKLKKRMGLAGLSAELLDIALEKDFRISCSDWEAPRLTNRQIDYASLDAFVSVPIFCELIKDLYQLSIKTRFFPVAASESWDIAREIVKPYLDKHFKAGTYLAIEEKSITIENKVSYKVYPLKGDKNGFQPRKGPLYSNCYMEAPDGEILCTCDSRKAAWYLSKGIAEQVKDDPLTIRLKFEPSGRPVGECDKYYQTPKDNCCVVCGKGESYVRKNVVPQEYRKHFPDVMKNHQSHDVLLLCVTCHKISNSYDLALRTRLAEECDAPIGTENNVRVTEDFLLKKVVSAARAIKSAKDKIPADRLSELEARITEYYNVSFLNDDVLEKALRIGTRSVNEAYQPHGLKVVSCYAEKYGLVNLERLWRKHFIDSMEPKFLPPLWSLDHNKERLDNRKAQNRVDPQDYVIAIAESHTVSQINHSVAEYP</sequence>
<evidence type="ECO:0000256" key="4">
    <source>
        <dbReference type="SAM" id="Phobius"/>
    </source>
</evidence>
<keyword evidence="4" id="KW-1133">Transmembrane helix</keyword>
<dbReference type="Proteomes" id="UP001187531">
    <property type="component" value="Unassembled WGS sequence"/>
</dbReference>
<evidence type="ECO:0000256" key="1">
    <source>
        <dbReference type="ARBA" id="ARBA00022722"/>
    </source>
</evidence>
<name>A0AA88LG69_ARTSF</name>
<dbReference type="InterPro" id="IPR012337">
    <property type="entry name" value="RNaseH-like_sf"/>
</dbReference>
<keyword evidence="4" id="KW-0812">Transmembrane</keyword>
<keyword evidence="4" id="KW-0472">Membrane</keyword>
<feature type="transmembrane region" description="Helical" evidence="4">
    <location>
        <begin position="12"/>
        <end position="30"/>
    </location>
</feature>
<dbReference type="InterPro" id="IPR002562">
    <property type="entry name" value="3'-5'_exonuclease_dom"/>
</dbReference>
<dbReference type="GO" id="GO:0003676">
    <property type="term" value="F:nucleic acid binding"/>
    <property type="evidence" value="ECO:0007669"/>
    <property type="project" value="InterPro"/>
</dbReference>
<evidence type="ECO:0000313" key="7">
    <source>
        <dbReference type="Proteomes" id="UP001187531"/>
    </source>
</evidence>
<feature type="domain" description="3'-5' exonuclease" evidence="5">
    <location>
        <begin position="56"/>
        <end position="235"/>
    </location>
</feature>
<dbReference type="InterPro" id="IPR051132">
    <property type="entry name" value="3-5_Exonuclease_domain"/>
</dbReference>
<dbReference type="GO" id="GO:0006139">
    <property type="term" value="P:nucleobase-containing compound metabolic process"/>
    <property type="evidence" value="ECO:0007669"/>
    <property type="project" value="InterPro"/>
</dbReference>
<dbReference type="GO" id="GO:0005634">
    <property type="term" value="C:nucleus"/>
    <property type="evidence" value="ECO:0007669"/>
    <property type="project" value="TreeGrafter"/>
</dbReference>
<keyword evidence="2" id="KW-0378">Hydrolase</keyword>
<keyword evidence="3" id="KW-0269">Exonuclease</keyword>
<proteinExistence type="predicted"/>
<dbReference type="AlphaFoldDB" id="A0AA88LG69"/>
<dbReference type="InterPro" id="IPR036397">
    <property type="entry name" value="RNaseH_sf"/>
</dbReference>
<protein>
    <recommendedName>
        <fullName evidence="5">3'-5' exonuclease domain-containing protein</fullName>
    </recommendedName>
</protein>
<dbReference type="SMART" id="SM00474">
    <property type="entry name" value="35EXOc"/>
    <property type="match status" value="1"/>
</dbReference>
<dbReference type="Gene3D" id="3.30.420.10">
    <property type="entry name" value="Ribonuclease H-like superfamily/Ribonuclease H"/>
    <property type="match status" value="1"/>
</dbReference>
<dbReference type="Pfam" id="PF01612">
    <property type="entry name" value="DNA_pol_A_exo1"/>
    <property type="match status" value="1"/>
</dbReference>
<evidence type="ECO:0000256" key="2">
    <source>
        <dbReference type="ARBA" id="ARBA00022801"/>
    </source>
</evidence>
<keyword evidence="7" id="KW-1185">Reference proteome</keyword>
<gene>
    <name evidence="6" type="ORF">QYM36_000229</name>
</gene>